<evidence type="ECO:0000313" key="4">
    <source>
        <dbReference type="Proteomes" id="UP000076079"/>
    </source>
</evidence>
<feature type="region of interest" description="Disordered" evidence="1">
    <location>
        <begin position="320"/>
        <end position="348"/>
    </location>
</feature>
<keyword evidence="4" id="KW-1185">Reference proteome</keyword>
<dbReference type="InterPro" id="IPR029062">
    <property type="entry name" value="Class_I_gatase-like"/>
</dbReference>
<dbReference type="EMBL" id="CP015136">
    <property type="protein sequence ID" value="AMY07872.1"/>
    <property type="molecule type" value="Genomic_DNA"/>
</dbReference>
<feature type="domain" description="ThuA-like" evidence="2">
    <location>
        <begin position="132"/>
        <end position="233"/>
    </location>
</feature>
<dbReference type="OrthoDB" id="9785923at2"/>
<dbReference type="SUPFAM" id="SSF52317">
    <property type="entry name" value="Class I glutamine amidotransferase-like"/>
    <property type="match status" value="2"/>
</dbReference>
<reference evidence="3 4" key="1">
    <citation type="journal article" date="2016" name="Genome Announc.">
        <title>First Complete Genome Sequence of a Subdivision 6 Acidobacterium Strain.</title>
        <authorList>
            <person name="Huang S."/>
            <person name="Vieira S."/>
            <person name="Bunk B."/>
            <person name="Riedel T."/>
            <person name="Sproer C."/>
            <person name="Overmann J."/>
        </authorList>
    </citation>
    <scope>NUCLEOTIDE SEQUENCE [LARGE SCALE GENOMIC DNA]</scope>
    <source>
        <strain evidence="4">DSM 100886 HEG_-6_39</strain>
    </source>
</reference>
<dbReference type="Pfam" id="PF06283">
    <property type="entry name" value="ThuA"/>
    <property type="match status" value="2"/>
</dbReference>
<evidence type="ECO:0000259" key="2">
    <source>
        <dbReference type="Pfam" id="PF06283"/>
    </source>
</evidence>
<name>A0A143PH12_LUTPR</name>
<dbReference type="Proteomes" id="UP000076079">
    <property type="component" value="Chromosome"/>
</dbReference>
<sequence>MASMTTTATAAVLACSTAGLLIVGPGLHAQGGNRSAIAAALFDGLDGNKDGALSRDEARAGAEQWFTAWKPADATGLTSESVIFGLSGVLPSAGPQCGGRSANPRTPCPGDVDAMVAALPAAAPAKPKAPRKVLVIARAAGYAHSSIPLAARTVEELGKKTGAWATTITYDAADVTEQNLKSYDAIFLASTTGHFLDDPTDAAATAARRKALLDFVRGGKGLAAIHAASDSYHASAKELKAAGPGQTTFASRLANLGPGLDAAVPVGTRMVTDGDANSDKMLSREEITALVATWFDKADTQKIGRVTQADFVKAYDTLMPPPPPATPRAPRVGNGQAKATDLGPDDQVGTWPEFNTLLGGFFKFHWNDGQSITYKIDDPRSPLTAPFKGKTPFVVADETYTFGREVYSRKNLRVLTSVDMAAMSAEDKAKEQFPRPDGDTALSWIRAEQKGRVFYMSHGHNEKVYANPVLLQHLLAGIQFVIGDLPADSSPSSK</sequence>
<accession>A0A143PH12</accession>
<evidence type="ECO:0000313" key="3">
    <source>
        <dbReference type="EMBL" id="AMY07872.1"/>
    </source>
</evidence>
<feature type="domain" description="ThuA-like" evidence="2">
    <location>
        <begin position="350"/>
        <end position="480"/>
    </location>
</feature>
<dbReference type="PANTHER" id="PTHR40469">
    <property type="entry name" value="SECRETED GLYCOSYL HYDROLASE"/>
    <property type="match status" value="1"/>
</dbReference>
<gene>
    <name evidence="3" type="ORF">LuPra_01055</name>
</gene>
<protein>
    <submittedName>
        <fullName evidence="3">Cytochrome c551/c552</fullName>
    </submittedName>
</protein>
<proteinExistence type="predicted"/>
<dbReference type="KEGG" id="abac:LuPra_01055"/>
<dbReference type="PANTHER" id="PTHR40469:SF2">
    <property type="entry name" value="GALACTOSE-BINDING DOMAIN-LIKE SUPERFAMILY PROTEIN"/>
    <property type="match status" value="1"/>
</dbReference>
<dbReference type="STRING" id="1855912.LuPra_01055"/>
<dbReference type="AlphaFoldDB" id="A0A143PH12"/>
<dbReference type="Gene3D" id="3.40.50.880">
    <property type="match status" value="2"/>
</dbReference>
<reference evidence="4" key="2">
    <citation type="submission" date="2016-04" db="EMBL/GenBank/DDBJ databases">
        <title>First Complete Genome Sequence of a Subdivision 6 Acidobacterium.</title>
        <authorList>
            <person name="Huang S."/>
            <person name="Vieira S."/>
            <person name="Bunk B."/>
            <person name="Riedel T."/>
            <person name="Sproeer C."/>
            <person name="Overmann J."/>
        </authorList>
    </citation>
    <scope>NUCLEOTIDE SEQUENCE [LARGE SCALE GENOMIC DNA]</scope>
    <source>
        <strain evidence="4">DSM 100886 HEG_-6_39</strain>
    </source>
</reference>
<organism evidence="3 4">
    <name type="scientific">Luteitalea pratensis</name>
    <dbReference type="NCBI Taxonomy" id="1855912"/>
    <lineage>
        <taxon>Bacteria</taxon>
        <taxon>Pseudomonadati</taxon>
        <taxon>Acidobacteriota</taxon>
        <taxon>Vicinamibacteria</taxon>
        <taxon>Vicinamibacterales</taxon>
        <taxon>Vicinamibacteraceae</taxon>
        <taxon>Luteitalea</taxon>
    </lineage>
</organism>
<dbReference type="InterPro" id="IPR029010">
    <property type="entry name" value="ThuA-like"/>
</dbReference>
<dbReference type="RefSeq" id="WP_157898764.1">
    <property type="nucleotide sequence ID" value="NZ_CP015136.1"/>
</dbReference>
<evidence type="ECO:0000256" key="1">
    <source>
        <dbReference type="SAM" id="MobiDB-lite"/>
    </source>
</evidence>